<evidence type="ECO:0000256" key="5">
    <source>
        <dbReference type="ARBA" id="ARBA00023136"/>
    </source>
</evidence>
<reference evidence="8" key="1">
    <citation type="submission" date="2021-05" db="EMBL/GenBank/DDBJ databases">
        <authorList>
            <person name="Sun Q."/>
            <person name="Inoue M."/>
        </authorList>
    </citation>
    <scope>NUCLEOTIDE SEQUENCE</scope>
    <source>
        <strain evidence="8">VKM B-3255</strain>
    </source>
</reference>
<keyword evidence="3 6" id="KW-0812">Transmembrane</keyword>
<feature type="transmembrane region" description="Helical" evidence="6">
    <location>
        <begin position="238"/>
        <end position="258"/>
    </location>
</feature>
<feature type="domain" description="EamA" evidence="7">
    <location>
        <begin position="9"/>
        <end position="141"/>
    </location>
</feature>
<comment type="similarity">
    <text evidence="2">Belongs to the drug/metabolite transporter (DMT) superfamily. 10 TMS drug/metabolite exporter (DME) (TC 2.A.7.3) family.</text>
</comment>
<dbReference type="SUPFAM" id="SSF103481">
    <property type="entry name" value="Multidrug resistance efflux transporter EmrE"/>
    <property type="match status" value="2"/>
</dbReference>
<feature type="transmembrane region" description="Helical" evidence="6">
    <location>
        <begin position="211"/>
        <end position="231"/>
    </location>
</feature>
<dbReference type="Proteomes" id="UP001166585">
    <property type="component" value="Unassembled WGS sequence"/>
</dbReference>
<keyword evidence="9" id="KW-1185">Reference proteome</keyword>
<name>A0ABS5R922_9HYPH</name>
<comment type="subcellular location">
    <subcellularLocation>
        <location evidence="1">Membrane</location>
        <topology evidence="1">Multi-pass membrane protein</topology>
    </subcellularLocation>
</comment>
<dbReference type="RefSeq" id="WP_213755950.1">
    <property type="nucleotide sequence ID" value="NZ_JAHCQH010000017.1"/>
</dbReference>
<dbReference type="PANTHER" id="PTHR22911">
    <property type="entry name" value="ACYL-MALONYL CONDENSING ENZYME-RELATED"/>
    <property type="match status" value="1"/>
</dbReference>
<dbReference type="EMBL" id="JAHCQH010000017">
    <property type="protein sequence ID" value="MBS9478138.1"/>
    <property type="molecule type" value="Genomic_DNA"/>
</dbReference>
<evidence type="ECO:0000256" key="6">
    <source>
        <dbReference type="SAM" id="Phobius"/>
    </source>
</evidence>
<feature type="transmembrane region" description="Helical" evidence="6">
    <location>
        <begin position="151"/>
        <end position="168"/>
    </location>
</feature>
<feature type="transmembrane region" description="Helical" evidence="6">
    <location>
        <begin position="102"/>
        <end position="120"/>
    </location>
</feature>
<comment type="caution">
    <text evidence="8">The sequence shown here is derived from an EMBL/GenBank/DDBJ whole genome shotgun (WGS) entry which is preliminary data.</text>
</comment>
<feature type="transmembrane region" description="Helical" evidence="6">
    <location>
        <begin position="180"/>
        <end position="199"/>
    </location>
</feature>
<organism evidence="8 9">
    <name type="scientific">Ancylobacter radicis</name>
    <dbReference type="NCBI Taxonomy" id="2836179"/>
    <lineage>
        <taxon>Bacteria</taxon>
        <taxon>Pseudomonadati</taxon>
        <taxon>Pseudomonadota</taxon>
        <taxon>Alphaproteobacteria</taxon>
        <taxon>Hyphomicrobiales</taxon>
        <taxon>Xanthobacteraceae</taxon>
        <taxon>Ancylobacter</taxon>
    </lineage>
</organism>
<dbReference type="InterPro" id="IPR000620">
    <property type="entry name" value="EamA_dom"/>
</dbReference>
<keyword evidence="5 6" id="KW-0472">Membrane</keyword>
<evidence type="ECO:0000313" key="9">
    <source>
        <dbReference type="Proteomes" id="UP001166585"/>
    </source>
</evidence>
<evidence type="ECO:0000313" key="8">
    <source>
        <dbReference type="EMBL" id="MBS9478138.1"/>
    </source>
</evidence>
<feature type="transmembrane region" description="Helical" evidence="6">
    <location>
        <begin position="127"/>
        <end position="145"/>
    </location>
</feature>
<keyword evidence="4 6" id="KW-1133">Transmembrane helix</keyword>
<evidence type="ECO:0000256" key="4">
    <source>
        <dbReference type="ARBA" id="ARBA00022989"/>
    </source>
</evidence>
<dbReference type="PANTHER" id="PTHR22911:SF6">
    <property type="entry name" value="SOLUTE CARRIER FAMILY 35 MEMBER G1"/>
    <property type="match status" value="1"/>
</dbReference>
<feature type="transmembrane region" description="Helical" evidence="6">
    <location>
        <begin position="264"/>
        <end position="281"/>
    </location>
</feature>
<feature type="transmembrane region" description="Helical" evidence="6">
    <location>
        <begin position="73"/>
        <end position="96"/>
    </location>
</feature>
<accession>A0ABS5R922</accession>
<proteinExistence type="inferred from homology"/>
<evidence type="ECO:0000256" key="2">
    <source>
        <dbReference type="ARBA" id="ARBA00009853"/>
    </source>
</evidence>
<gene>
    <name evidence="8" type="ORF">KIP89_13570</name>
</gene>
<feature type="transmembrane region" description="Helical" evidence="6">
    <location>
        <begin position="43"/>
        <end position="61"/>
    </location>
</feature>
<evidence type="ECO:0000256" key="3">
    <source>
        <dbReference type="ARBA" id="ARBA00022692"/>
    </source>
</evidence>
<evidence type="ECO:0000259" key="7">
    <source>
        <dbReference type="Pfam" id="PF00892"/>
    </source>
</evidence>
<protein>
    <submittedName>
        <fullName evidence="8">DMT family transporter</fullName>
    </submittedName>
</protein>
<dbReference type="Pfam" id="PF00892">
    <property type="entry name" value="EamA"/>
    <property type="match status" value="1"/>
</dbReference>
<evidence type="ECO:0000256" key="1">
    <source>
        <dbReference type="ARBA" id="ARBA00004141"/>
    </source>
</evidence>
<sequence>MHSSTLLRRGILLMIAGSCVFAANDAFSKLALAQIPPSQILAVRGVIAISVLLAVLGWKGEAPMLRYALDWRVLLRGATEAVVAVLFITAIVSMSIGDATAIVQIAPLATMAAAVMFFGSRINWKEWVAVGIGFVGVTLIIKPGTSAFDSMALLPLAAALLMAFRDFVTGRIGTHVPTLVVTFTTAGIGMLIGFAGSAVEEWHALDLTTLGYLLAGSVSLIGGHMLTIAAFRGNDPAVIAPFRYVSVLCAVGLSAGLFNALPDLVSIGGMALIMAAGLYSMSQHRPAPRVKVDLVPKPVALDTLPDEPRKAA</sequence>
<dbReference type="InterPro" id="IPR037185">
    <property type="entry name" value="EmrE-like"/>
</dbReference>